<evidence type="ECO:0000313" key="2">
    <source>
        <dbReference type="Proteomes" id="UP000886998"/>
    </source>
</evidence>
<comment type="caution">
    <text evidence="1">The sequence shown here is derived from an EMBL/GenBank/DDBJ whole genome shotgun (WGS) entry which is preliminary data.</text>
</comment>
<reference evidence="1" key="1">
    <citation type="submission" date="2020-08" db="EMBL/GenBank/DDBJ databases">
        <title>Multicomponent nature underlies the extraordinary mechanical properties of spider dragline silk.</title>
        <authorList>
            <person name="Kono N."/>
            <person name="Nakamura H."/>
            <person name="Mori M."/>
            <person name="Yoshida Y."/>
            <person name="Ohtoshi R."/>
            <person name="Malay A.D."/>
            <person name="Moran D.A.P."/>
            <person name="Tomita M."/>
            <person name="Numata K."/>
            <person name="Arakawa K."/>
        </authorList>
    </citation>
    <scope>NUCLEOTIDE SEQUENCE</scope>
</reference>
<proteinExistence type="predicted"/>
<keyword evidence="2" id="KW-1185">Reference proteome</keyword>
<dbReference type="InterPro" id="IPR036397">
    <property type="entry name" value="RNaseH_sf"/>
</dbReference>
<sequence>MHQILIPGSKKAIHWDVLTSNNHLHITPSFLQQAFHLFTVSHRGIGGGLLPICKCFRYMLTMVDRFSSWNEGLPETDQSAETVAKGMISIWISHFGAPQRIPSAS</sequence>
<gene>
    <name evidence="1" type="ORF">TNIN_299721</name>
</gene>
<protein>
    <submittedName>
        <fullName evidence="1">Uncharacterized protein</fullName>
    </submittedName>
</protein>
<accession>A0A8X6XJ22</accession>
<dbReference type="EMBL" id="BMAV01009925">
    <property type="protein sequence ID" value="GFY54560.1"/>
    <property type="molecule type" value="Genomic_DNA"/>
</dbReference>
<dbReference type="GO" id="GO:0003676">
    <property type="term" value="F:nucleic acid binding"/>
    <property type="evidence" value="ECO:0007669"/>
    <property type="project" value="InterPro"/>
</dbReference>
<dbReference type="SUPFAM" id="SSF53098">
    <property type="entry name" value="Ribonuclease H-like"/>
    <property type="match status" value="1"/>
</dbReference>
<dbReference type="Proteomes" id="UP000886998">
    <property type="component" value="Unassembled WGS sequence"/>
</dbReference>
<dbReference type="Gene3D" id="3.30.420.10">
    <property type="entry name" value="Ribonuclease H-like superfamily/Ribonuclease H"/>
    <property type="match status" value="1"/>
</dbReference>
<dbReference type="AlphaFoldDB" id="A0A8X6XJ22"/>
<organism evidence="1 2">
    <name type="scientific">Trichonephila inaurata madagascariensis</name>
    <dbReference type="NCBI Taxonomy" id="2747483"/>
    <lineage>
        <taxon>Eukaryota</taxon>
        <taxon>Metazoa</taxon>
        <taxon>Ecdysozoa</taxon>
        <taxon>Arthropoda</taxon>
        <taxon>Chelicerata</taxon>
        <taxon>Arachnida</taxon>
        <taxon>Araneae</taxon>
        <taxon>Araneomorphae</taxon>
        <taxon>Entelegynae</taxon>
        <taxon>Araneoidea</taxon>
        <taxon>Nephilidae</taxon>
        <taxon>Trichonephila</taxon>
        <taxon>Trichonephila inaurata</taxon>
    </lineage>
</organism>
<dbReference type="OrthoDB" id="6627434at2759"/>
<name>A0A8X6XJ22_9ARAC</name>
<dbReference type="InterPro" id="IPR012337">
    <property type="entry name" value="RNaseH-like_sf"/>
</dbReference>
<evidence type="ECO:0000313" key="1">
    <source>
        <dbReference type="EMBL" id="GFY54560.1"/>
    </source>
</evidence>